<dbReference type="GO" id="GO:0032259">
    <property type="term" value="P:methylation"/>
    <property type="evidence" value="ECO:0007669"/>
    <property type="project" value="UniProtKB-KW"/>
</dbReference>
<reference evidence="12" key="2">
    <citation type="submission" date="2025-08" db="UniProtKB">
        <authorList>
            <consortium name="RefSeq"/>
        </authorList>
    </citation>
    <scope>IDENTIFICATION</scope>
    <source>
        <tissue evidence="12">Leaf</tissue>
    </source>
</reference>
<dbReference type="Pfam" id="PF03141">
    <property type="entry name" value="Methyltransf_29"/>
    <property type="match status" value="1"/>
</dbReference>
<evidence type="ECO:0000256" key="4">
    <source>
        <dbReference type="ARBA" id="ARBA00022692"/>
    </source>
</evidence>
<sequence length="621" mass="70944">MAFQIQLISKLSPIIQKPILKIILLLLLFSLSYLFGSFSTTTTTTITTAATSTATCTTHLKQDKAEHSVSRNLDFTTHHSSEVLPLPIIHHQPIKICPQNFTNYCPCQDLTRPKLFSTDRYFHRERHCPQYDYEKLRCCVPKPPGYRPPFRWPKSRDTAWFSNVPSKKLAVSKKKQNWVRLEGDRFIFPGGGTSFPKGVKGYVDLIKQLLPLKSGRIRTALDVGCGVASLGAALWDYNIVTMSIAPLDVHEAQVQFALERGLPAMLGILSTYRLPYPSRSFELAHCSRCLVQWADYDGLYLLEVDRVLRPGGYWILSGPPIGWRVSYKAWQRSTEDLKKEQMALEDLARRMCWKKIAEKGPIAVWQKPTNHVHCARNLKTWNSLHFCKDSEPDFAWYRKMEPCITPLPDVKSIKHTAGGTLEKWPKRLNVVPPRVSSSRIKAITSQTFNEDNRLWRRRIQHYGGVLISLFNGGYRNIMDMNAGLGGFAAALSPYPLWVMNVVPFDSKNNTLGVIYERGLIGSYINWCEAFSTYPRTYDLIHADGVFSMYMNKCDVLEILMEMYRILRPHGAVIVRDNVDILVKVKDLMKDMGWEGKLSHSQRGPLDPEKVLFVDNTNNINI</sequence>
<evidence type="ECO:0000256" key="9">
    <source>
        <dbReference type="ARBA" id="ARBA00060399"/>
    </source>
</evidence>
<evidence type="ECO:0000256" key="10">
    <source>
        <dbReference type="RuleBase" id="RU366043"/>
    </source>
</evidence>
<keyword evidence="6 10" id="KW-1133">Transmembrane helix</keyword>
<evidence type="ECO:0000313" key="11">
    <source>
        <dbReference type="Proteomes" id="UP000813463"/>
    </source>
</evidence>
<dbReference type="GO" id="GO:0008168">
    <property type="term" value="F:methyltransferase activity"/>
    <property type="evidence" value="ECO:0007669"/>
    <property type="project" value="UniProtKB-UniRule"/>
</dbReference>
<evidence type="ECO:0000313" key="12">
    <source>
        <dbReference type="RefSeq" id="XP_021854049.1"/>
    </source>
</evidence>
<keyword evidence="4 10" id="KW-0812">Transmembrane</keyword>
<dbReference type="InterPro" id="IPR029063">
    <property type="entry name" value="SAM-dependent_MTases_sf"/>
</dbReference>
<keyword evidence="7 10" id="KW-0472">Membrane</keyword>
<protein>
    <recommendedName>
        <fullName evidence="10">Methyltransferase</fullName>
        <ecNumber evidence="10">2.1.1.-</ecNumber>
    </recommendedName>
</protein>
<evidence type="ECO:0000256" key="8">
    <source>
        <dbReference type="ARBA" id="ARBA00023180"/>
    </source>
</evidence>
<dbReference type="KEGG" id="soe:110793484"/>
<dbReference type="InterPro" id="IPR004159">
    <property type="entry name" value="Put_SAM_MeTrfase"/>
</dbReference>
<dbReference type="PANTHER" id="PTHR10108">
    <property type="entry name" value="SAM-DEPENDENT METHYLTRANSFERASE"/>
    <property type="match status" value="1"/>
</dbReference>
<dbReference type="GO" id="GO:0005802">
    <property type="term" value="C:trans-Golgi network"/>
    <property type="evidence" value="ECO:0007669"/>
    <property type="project" value="TreeGrafter"/>
</dbReference>
<dbReference type="AlphaFoldDB" id="A0A9R0K0L7"/>
<comment type="subcellular location">
    <subcellularLocation>
        <location evidence="9">Endomembrane system</location>
        <topology evidence="9">Single-pass type II membrane protein</topology>
    </subcellularLocation>
    <subcellularLocation>
        <location evidence="10">Membrane</location>
        <topology evidence="10">Single-pass type II membrane protein</topology>
    </subcellularLocation>
</comment>
<dbReference type="Proteomes" id="UP000813463">
    <property type="component" value="Chromosome 5"/>
</dbReference>
<keyword evidence="5 10" id="KW-0735">Signal-anchor</keyword>
<gene>
    <name evidence="12" type="primary">LOC110793484</name>
</gene>
<dbReference type="SUPFAM" id="SSF53335">
    <property type="entry name" value="S-adenosyl-L-methionine-dependent methyltransferases"/>
    <property type="match status" value="2"/>
</dbReference>
<dbReference type="Gene3D" id="3.40.50.150">
    <property type="entry name" value="Vaccinia Virus protein VP39"/>
    <property type="match status" value="2"/>
</dbReference>
<dbReference type="GO" id="GO:0005737">
    <property type="term" value="C:cytoplasm"/>
    <property type="evidence" value="ECO:0000318"/>
    <property type="project" value="GO_Central"/>
</dbReference>
<feature type="transmembrane region" description="Helical" evidence="10">
    <location>
        <begin position="20"/>
        <end position="38"/>
    </location>
</feature>
<dbReference type="PANTHER" id="PTHR10108:SF968">
    <property type="entry name" value="METHYLTRANSFERASE PMT19-RELATED"/>
    <property type="match status" value="1"/>
</dbReference>
<evidence type="ECO:0000256" key="2">
    <source>
        <dbReference type="ARBA" id="ARBA00022603"/>
    </source>
</evidence>
<keyword evidence="3 10" id="KW-0808">Transferase</keyword>
<keyword evidence="11" id="KW-1185">Reference proteome</keyword>
<proteinExistence type="inferred from homology"/>
<accession>A0A9R0K0L7</accession>
<organism evidence="11 12">
    <name type="scientific">Spinacia oleracea</name>
    <name type="common">Spinach</name>
    <dbReference type="NCBI Taxonomy" id="3562"/>
    <lineage>
        <taxon>Eukaryota</taxon>
        <taxon>Viridiplantae</taxon>
        <taxon>Streptophyta</taxon>
        <taxon>Embryophyta</taxon>
        <taxon>Tracheophyta</taxon>
        <taxon>Spermatophyta</taxon>
        <taxon>Magnoliopsida</taxon>
        <taxon>eudicotyledons</taxon>
        <taxon>Gunneridae</taxon>
        <taxon>Pentapetalae</taxon>
        <taxon>Caryophyllales</taxon>
        <taxon>Chenopodiaceae</taxon>
        <taxon>Chenopodioideae</taxon>
        <taxon>Anserineae</taxon>
        <taxon>Spinacia</taxon>
    </lineage>
</organism>
<dbReference type="RefSeq" id="XP_021854049.1">
    <property type="nucleotide sequence ID" value="XM_021998357.2"/>
</dbReference>
<evidence type="ECO:0000256" key="7">
    <source>
        <dbReference type="ARBA" id="ARBA00023136"/>
    </source>
</evidence>
<evidence type="ECO:0000256" key="3">
    <source>
        <dbReference type="ARBA" id="ARBA00022679"/>
    </source>
</evidence>
<evidence type="ECO:0000256" key="6">
    <source>
        <dbReference type="ARBA" id="ARBA00022989"/>
    </source>
</evidence>
<dbReference type="GeneID" id="110793484"/>
<name>A0A9R0K0L7_SPIOL</name>
<dbReference type="GO" id="GO:0005768">
    <property type="term" value="C:endosome"/>
    <property type="evidence" value="ECO:0007669"/>
    <property type="project" value="TreeGrafter"/>
</dbReference>
<comment type="similarity">
    <text evidence="1 10">Belongs to the methyltransferase superfamily.</text>
</comment>
<dbReference type="OrthoDB" id="2013972at2759"/>
<evidence type="ECO:0000256" key="1">
    <source>
        <dbReference type="ARBA" id="ARBA00008361"/>
    </source>
</evidence>
<dbReference type="FunFam" id="3.40.50.150:FF:000076">
    <property type="entry name" value="probable methyltransferase PMT21"/>
    <property type="match status" value="1"/>
</dbReference>
<evidence type="ECO:0000256" key="5">
    <source>
        <dbReference type="ARBA" id="ARBA00022968"/>
    </source>
</evidence>
<reference evidence="11" key="1">
    <citation type="journal article" date="2021" name="Nat. Commun.">
        <title>Genomic analyses provide insights into spinach domestication and the genetic basis of agronomic traits.</title>
        <authorList>
            <person name="Cai X."/>
            <person name="Sun X."/>
            <person name="Xu C."/>
            <person name="Sun H."/>
            <person name="Wang X."/>
            <person name="Ge C."/>
            <person name="Zhang Z."/>
            <person name="Wang Q."/>
            <person name="Fei Z."/>
            <person name="Jiao C."/>
            <person name="Wang Q."/>
        </authorList>
    </citation>
    <scope>NUCLEOTIDE SEQUENCE [LARGE SCALE GENOMIC DNA]</scope>
    <source>
        <strain evidence="11">cv. Varoflay</strain>
    </source>
</reference>
<dbReference type="GO" id="GO:0016020">
    <property type="term" value="C:membrane"/>
    <property type="evidence" value="ECO:0007669"/>
    <property type="project" value="UniProtKB-SubCell"/>
</dbReference>
<keyword evidence="8 10" id="KW-0325">Glycoprotein</keyword>
<keyword evidence="2 10" id="KW-0489">Methyltransferase</keyword>
<dbReference type="EC" id="2.1.1.-" evidence="10"/>